<evidence type="ECO:0000259" key="1">
    <source>
        <dbReference type="Pfam" id="PF09651"/>
    </source>
</evidence>
<dbReference type="Pfam" id="PF24391">
    <property type="entry name" value="HD-CE"/>
    <property type="match status" value="1"/>
</dbReference>
<dbReference type="InterPro" id="IPR013442">
    <property type="entry name" value="SSO1393-like"/>
</dbReference>
<evidence type="ECO:0000313" key="3">
    <source>
        <dbReference type="EMBL" id="CBL28747.1"/>
    </source>
</evidence>
<name>A0AB94IYF6_9BACT</name>
<dbReference type="Pfam" id="PF09651">
    <property type="entry name" value="Cas_APE2256"/>
    <property type="match status" value="1"/>
</dbReference>
<accession>A0AB94IYF6</accession>
<dbReference type="AlphaFoldDB" id="A0AB94IYF6"/>
<feature type="domain" description="CRISPR system ring nuclease SSO1393-like" evidence="1">
    <location>
        <begin position="91"/>
        <end position="222"/>
    </location>
</feature>
<dbReference type="InterPro" id="IPR056471">
    <property type="entry name" value="HD-CE"/>
</dbReference>
<proteinExistence type="predicted"/>
<sequence>MGARTVDKKHVRMICTVGTSFNYRCNDGKNLLWDNKNNEKLLQESEGGLDSPLCELMRTGAMGNPRRLKAIELLDSQALPQTFDEFTFPTAEIQTLVHWLKDNREQIETLHVVLLPSEDVPSRLTAHAARIYLNAAQHLFPTRIQCGLEDILPTKIEVADREKFLRSVAVLFEEFDRQVDQKGPEQPVFCTSGGYKSIVAFAVMYAQLHSIPCLYTFENGPQAFELMHIPLGYAIGTLDEEISLLKAIGSRKGQTGEDLESNLGVPQWVSDTRPLAPMLIKSYERGRRQPCGTGAALFDRLRNAGDRGRRLAQHLERLLAENWAELWMGDQIPETVEHSRRHSKRLMEFASNLFRCAGPQMEALLSLGEDPEKPELLALLIASIYLHDIGHTALSFPVRPTPGRCTPFPLGLFPSAVREVHHLLTGELLRQYPERFFGEEHDCDPFRFLKLCVPFLSEHHRGYTALMDGDGKPSELIGSVGKLLYGEEKFKETLRPLKVRFEEALGNVDLPFTADGILKATALLRVIDGCDVQSDRVISREYLRARLDRTQDEAKFLSAQLEAFALPQQIAQPFSDLKQATSRLDVKQVLEGTFVDEDEVIKTSCRAIYLGVFQALDALRQKHPSAEDRAKGDWGKIQTEEALSFAGLSLANRVAFKWEQFLHFYKHQSVGFVLPVRDSDKEVSVRLYPVDATMCNENTAKIMESIEQDIEGEYKKAKSVLEEHLILKARTSTEGSHD</sequence>
<organism evidence="3 4">
    <name type="scientific">Fretibacterium fastidiosum</name>
    <dbReference type="NCBI Taxonomy" id="651822"/>
    <lineage>
        <taxon>Bacteria</taxon>
        <taxon>Thermotogati</taxon>
        <taxon>Synergistota</taxon>
        <taxon>Synergistia</taxon>
        <taxon>Synergistales</taxon>
        <taxon>Aminobacteriaceae</taxon>
        <taxon>Fretibacterium</taxon>
    </lineage>
</organism>
<reference evidence="3 4" key="2">
    <citation type="submission" date="2010-03" db="EMBL/GenBank/DDBJ databases">
        <authorList>
            <person name="Pajon A."/>
        </authorList>
    </citation>
    <scope>NUCLEOTIDE SEQUENCE [LARGE SCALE GENOMIC DNA]</scope>
    <source>
        <strain evidence="3 4">SGP1</strain>
    </source>
</reference>
<protein>
    <submittedName>
        <fullName evidence="3">CRISPR-associated protein (Cas_APE2256)</fullName>
    </submittedName>
</protein>
<dbReference type="KEGG" id="sbr:SY1_19090"/>
<feature type="domain" description="HD-CE" evidence="2">
    <location>
        <begin position="333"/>
        <end position="433"/>
    </location>
</feature>
<dbReference type="Proteomes" id="UP000008957">
    <property type="component" value="Chromosome"/>
</dbReference>
<reference evidence="4" key="1">
    <citation type="submission" date="2010-03" db="EMBL/GenBank/DDBJ databases">
        <title>The genome sequence of Synergistetes sp. SGP1.</title>
        <authorList>
            <consortium name="metaHIT consortium -- http://www.metahit.eu/"/>
            <person name="Pajon A."/>
            <person name="Turner K."/>
            <person name="Parkhill J."/>
            <person name="Wade W."/>
            <person name="Vartoukian S."/>
        </authorList>
    </citation>
    <scope>NUCLEOTIDE SEQUENCE [LARGE SCALE GENOMIC DNA]</scope>
    <source>
        <strain evidence="4">SGP1</strain>
    </source>
</reference>
<dbReference type="EMBL" id="FP929056">
    <property type="protein sequence ID" value="CBL28747.1"/>
    <property type="molecule type" value="Genomic_DNA"/>
</dbReference>
<evidence type="ECO:0000313" key="4">
    <source>
        <dbReference type="Proteomes" id="UP000008957"/>
    </source>
</evidence>
<gene>
    <name evidence="3" type="ORF">SY1_19090</name>
</gene>
<keyword evidence="4" id="KW-1185">Reference proteome</keyword>
<dbReference type="Gene3D" id="3.40.50.10770">
    <property type="entry name" value="Hypothetical protein VC1899 like domain (Restriction endonuclease-like)"/>
    <property type="match status" value="1"/>
</dbReference>
<evidence type="ECO:0000259" key="2">
    <source>
        <dbReference type="Pfam" id="PF24391"/>
    </source>
</evidence>